<proteinExistence type="predicted"/>
<accession>A0AAW1Y487</accession>
<keyword evidence="3" id="KW-1185">Reference proteome</keyword>
<sequence length="78" mass="8259">MPSSRARGCACKSVVLCASAALMVALVGVDNGMTGPLKTIMTTIPMMVRIYSSHHLGPAAHLAHPQPLYPAITQRTEE</sequence>
<name>A0AAW1Y487_RUBAR</name>
<organism evidence="2 3">
    <name type="scientific">Rubus argutus</name>
    <name type="common">Southern blackberry</name>
    <dbReference type="NCBI Taxonomy" id="59490"/>
    <lineage>
        <taxon>Eukaryota</taxon>
        <taxon>Viridiplantae</taxon>
        <taxon>Streptophyta</taxon>
        <taxon>Embryophyta</taxon>
        <taxon>Tracheophyta</taxon>
        <taxon>Spermatophyta</taxon>
        <taxon>Magnoliopsida</taxon>
        <taxon>eudicotyledons</taxon>
        <taxon>Gunneridae</taxon>
        <taxon>Pentapetalae</taxon>
        <taxon>rosids</taxon>
        <taxon>fabids</taxon>
        <taxon>Rosales</taxon>
        <taxon>Rosaceae</taxon>
        <taxon>Rosoideae</taxon>
        <taxon>Rosoideae incertae sedis</taxon>
        <taxon>Rubus</taxon>
    </lineage>
</organism>
<gene>
    <name evidence="2" type="ORF">M0R45_009532</name>
</gene>
<dbReference type="Proteomes" id="UP001457282">
    <property type="component" value="Unassembled WGS sequence"/>
</dbReference>
<evidence type="ECO:0008006" key="4">
    <source>
        <dbReference type="Google" id="ProtNLM"/>
    </source>
</evidence>
<feature type="signal peptide" evidence="1">
    <location>
        <begin position="1"/>
        <end position="25"/>
    </location>
</feature>
<evidence type="ECO:0000313" key="2">
    <source>
        <dbReference type="EMBL" id="KAK9943943.1"/>
    </source>
</evidence>
<reference evidence="2 3" key="1">
    <citation type="journal article" date="2023" name="G3 (Bethesda)">
        <title>A chromosome-length genome assembly and annotation of blackberry (Rubus argutus, cv. 'Hillquist').</title>
        <authorList>
            <person name="Bruna T."/>
            <person name="Aryal R."/>
            <person name="Dudchenko O."/>
            <person name="Sargent D.J."/>
            <person name="Mead D."/>
            <person name="Buti M."/>
            <person name="Cavallini A."/>
            <person name="Hytonen T."/>
            <person name="Andres J."/>
            <person name="Pham M."/>
            <person name="Weisz D."/>
            <person name="Mascagni F."/>
            <person name="Usai G."/>
            <person name="Natali L."/>
            <person name="Bassil N."/>
            <person name="Fernandez G.E."/>
            <person name="Lomsadze A."/>
            <person name="Armour M."/>
            <person name="Olukolu B."/>
            <person name="Poorten T."/>
            <person name="Britton C."/>
            <person name="Davik J."/>
            <person name="Ashrafi H."/>
            <person name="Aiden E.L."/>
            <person name="Borodovsky M."/>
            <person name="Worthington M."/>
        </authorList>
    </citation>
    <scope>NUCLEOTIDE SEQUENCE [LARGE SCALE GENOMIC DNA]</scope>
    <source>
        <strain evidence="2">PI 553951</strain>
    </source>
</reference>
<keyword evidence="1" id="KW-0732">Signal</keyword>
<dbReference type="EMBL" id="JBEDUW010000002">
    <property type="protein sequence ID" value="KAK9943943.1"/>
    <property type="molecule type" value="Genomic_DNA"/>
</dbReference>
<evidence type="ECO:0000313" key="3">
    <source>
        <dbReference type="Proteomes" id="UP001457282"/>
    </source>
</evidence>
<dbReference type="AlphaFoldDB" id="A0AAW1Y487"/>
<protein>
    <recommendedName>
        <fullName evidence="4">Secreted protein</fullName>
    </recommendedName>
</protein>
<feature type="chain" id="PRO_5043777532" description="Secreted protein" evidence="1">
    <location>
        <begin position="26"/>
        <end position="78"/>
    </location>
</feature>
<comment type="caution">
    <text evidence="2">The sequence shown here is derived from an EMBL/GenBank/DDBJ whole genome shotgun (WGS) entry which is preliminary data.</text>
</comment>
<evidence type="ECO:0000256" key="1">
    <source>
        <dbReference type="SAM" id="SignalP"/>
    </source>
</evidence>